<feature type="domain" description="AAA" evidence="11">
    <location>
        <begin position="592"/>
        <end position="724"/>
    </location>
</feature>
<dbReference type="PANTHER" id="PTHR32309:SF13">
    <property type="entry name" value="FERRIC ENTEROBACTIN TRANSPORT PROTEIN FEPE"/>
    <property type="match status" value="1"/>
</dbReference>
<dbReference type="GeneID" id="84023319"/>
<evidence type="ECO:0000256" key="4">
    <source>
        <dbReference type="ARBA" id="ARBA00022741"/>
    </source>
</evidence>
<evidence type="ECO:0000256" key="2">
    <source>
        <dbReference type="ARBA" id="ARBA00011903"/>
    </source>
</evidence>
<evidence type="ECO:0000256" key="9">
    <source>
        <dbReference type="SAM" id="Coils"/>
    </source>
</evidence>
<keyword evidence="6" id="KW-0067">ATP-binding</keyword>
<accession>A0ABT0R792</accession>
<keyword evidence="10" id="KW-0812">Transmembrane</keyword>
<dbReference type="EC" id="2.7.10.2" evidence="2"/>
<keyword evidence="10" id="KW-1133">Transmembrane helix</keyword>
<reference evidence="12 13" key="1">
    <citation type="submission" date="2022-03" db="EMBL/GenBank/DDBJ databases">
        <title>Taxonomic description of new species and reclassification of some bacterial strains.</title>
        <authorList>
            <person name="Ndongo S."/>
        </authorList>
    </citation>
    <scope>NUCLEOTIDE SEQUENCE [LARGE SCALE GENOMIC DNA]</scope>
    <source>
        <strain evidence="12 13">Marseille-P6666</strain>
    </source>
</reference>
<dbReference type="NCBIfam" id="TIGR01007">
    <property type="entry name" value="eps_fam"/>
    <property type="match status" value="1"/>
</dbReference>
<dbReference type="InterPro" id="IPR050445">
    <property type="entry name" value="Bact_polysacc_biosynth/exp"/>
</dbReference>
<keyword evidence="9" id="KW-0175">Coiled coil</keyword>
<keyword evidence="10" id="KW-0472">Membrane</keyword>
<evidence type="ECO:0000256" key="10">
    <source>
        <dbReference type="SAM" id="Phobius"/>
    </source>
</evidence>
<protein>
    <recommendedName>
        <fullName evidence="2">non-specific protein-tyrosine kinase</fullName>
        <ecNumber evidence="2">2.7.10.2</ecNumber>
    </recommendedName>
</protein>
<keyword evidence="5" id="KW-0418">Kinase</keyword>
<keyword evidence="7" id="KW-0829">Tyrosine-protein kinase</keyword>
<evidence type="ECO:0000256" key="1">
    <source>
        <dbReference type="ARBA" id="ARBA00007316"/>
    </source>
</evidence>
<dbReference type="SUPFAM" id="SSF52540">
    <property type="entry name" value="P-loop containing nucleoside triphosphate hydrolases"/>
    <property type="match status" value="1"/>
</dbReference>
<evidence type="ECO:0000256" key="3">
    <source>
        <dbReference type="ARBA" id="ARBA00022679"/>
    </source>
</evidence>
<dbReference type="CDD" id="cd05387">
    <property type="entry name" value="BY-kinase"/>
    <property type="match status" value="1"/>
</dbReference>
<evidence type="ECO:0000259" key="11">
    <source>
        <dbReference type="Pfam" id="PF13614"/>
    </source>
</evidence>
<comment type="caution">
    <text evidence="12">The sequence shown here is derived from an EMBL/GenBank/DDBJ whole genome shotgun (WGS) entry which is preliminary data.</text>
</comment>
<dbReference type="PANTHER" id="PTHR32309">
    <property type="entry name" value="TYROSINE-PROTEIN KINASE"/>
    <property type="match status" value="1"/>
</dbReference>
<dbReference type="Gene3D" id="3.40.50.300">
    <property type="entry name" value="P-loop containing nucleotide triphosphate hydrolases"/>
    <property type="match status" value="1"/>
</dbReference>
<dbReference type="InterPro" id="IPR005702">
    <property type="entry name" value="Wzc-like_C"/>
</dbReference>
<gene>
    <name evidence="12" type="ORF">M8N44_05570</name>
</gene>
<dbReference type="EMBL" id="JAMGSI010000001">
    <property type="protein sequence ID" value="MCL6656786.1"/>
    <property type="molecule type" value="Genomic_DNA"/>
</dbReference>
<comment type="similarity">
    <text evidence="1">Belongs to the CpsD/CapB family.</text>
</comment>
<evidence type="ECO:0000313" key="13">
    <source>
        <dbReference type="Proteomes" id="UP001202031"/>
    </source>
</evidence>
<proteinExistence type="inferred from homology"/>
<evidence type="ECO:0000313" key="12">
    <source>
        <dbReference type="EMBL" id="MCL6656786.1"/>
    </source>
</evidence>
<evidence type="ECO:0000256" key="5">
    <source>
        <dbReference type="ARBA" id="ARBA00022777"/>
    </source>
</evidence>
<name>A0ABT0R792_9BACT</name>
<feature type="transmembrane region" description="Helical" evidence="10">
    <location>
        <begin position="503"/>
        <end position="524"/>
    </location>
</feature>
<feature type="coiled-coil region" evidence="9">
    <location>
        <begin position="405"/>
        <end position="436"/>
    </location>
</feature>
<dbReference type="InterPro" id="IPR027417">
    <property type="entry name" value="P-loop_NTPase"/>
</dbReference>
<keyword evidence="13" id="KW-1185">Reference proteome</keyword>
<dbReference type="InterPro" id="IPR025669">
    <property type="entry name" value="AAA_dom"/>
</dbReference>
<organism evidence="12 13">
    <name type="scientific">Akkermansia massiliensis</name>
    <dbReference type="NCBI Taxonomy" id="2927224"/>
    <lineage>
        <taxon>Bacteria</taxon>
        <taxon>Pseudomonadati</taxon>
        <taxon>Verrucomicrobiota</taxon>
        <taxon>Verrucomicrobiia</taxon>
        <taxon>Verrucomicrobiales</taxon>
        <taxon>Akkermansiaceae</taxon>
        <taxon>Akkermansia</taxon>
    </lineage>
</organism>
<keyword evidence="4" id="KW-0547">Nucleotide-binding</keyword>
<comment type="catalytic activity">
    <reaction evidence="8">
        <text>L-tyrosyl-[protein] + ATP = O-phospho-L-tyrosyl-[protein] + ADP + H(+)</text>
        <dbReference type="Rhea" id="RHEA:10596"/>
        <dbReference type="Rhea" id="RHEA-COMP:10136"/>
        <dbReference type="Rhea" id="RHEA-COMP:20101"/>
        <dbReference type="ChEBI" id="CHEBI:15378"/>
        <dbReference type="ChEBI" id="CHEBI:30616"/>
        <dbReference type="ChEBI" id="CHEBI:46858"/>
        <dbReference type="ChEBI" id="CHEBI:61978"/>
        <dbReference type="ChEBI" id="CHEBI:456216"/>
        <dbReference type="EC" id="2.7.10.2"/>
    </reaction>
</comment>
<dbReference type="GO" id="GO:0004715">
    <property type="term" value="F:non-membrane spanning protein tyrosine kinase activity"/>
    <property type="evidence" value="ECO:0007669"/>
    <property type="project" value="UniProtKB-EC"/>
</dbReference>
<dbReference type="RefSeq" id="WP_022397303.1">
    <property type="nucleotide sequence ID" value="NZ_CP072017.1"/>
</dbReference>
<sequence length="789" mass="86937">MPDTPAPPAAPPAEEPESSLSLDVITSILLRRWYWILLFALLGGAGAYYVTGKQNYIFEKTASVIMRESNKDSSSSDRIKVELGMDSGAANLANESFILRSSTVMRNTVEDLTLNVSYWKQQDLRQIDLYKDSPITVTFDDIAENRFCTFDVTLEPENAVTLTYHDAAGNPIQEKGKLHAPISLPFATVTVYPTSNMPETVSGTTITVRRIPVNAAADQLLANFTVTRPDAKESSILQMTLTSTNPDKAADTLNKLIAVYNDHSTEERRTKAVKTKDFIRRQRGQIGADLKEVDQKMDDIKIKNDIIADTEASISADFNAAQTLDNSIFELQTQMKLADGLKENLDALGHKAGLISLDTGIADSGVSRQIEAYNAAYLEYQKVAGSAGGQNPIVVTLTKRMDATRSAASRSLDNLRNNLELKLQELTRKRQDIAKRLTATSGKARELTPLDREHRVKEELYLTLLSKELENDLTLALTESSARVLESAHGTDYPISPNTRKSVLTAAAGGAIVCILGFLGLALLNNKIKNRKDLNAVTHLPVVAELPAMTKKEQRQVARMFTDEHSVISEYFQILCHNADSMLPVTRNQGHVILLTSTMQGEGKTFISANLAMSFANIGKRVLVIDGDLRKASLSKQLDGKGRKGLSTILLRKVEDPFSVIRTLPEHPGVDILYAGPQVPNPVTLLSLPEMEELIRLFKERYDAVIIDSPPYGILADTAILASHADISLYVIRSNRIDKRHIATVQQLAESGQLPNMGFVINAVDFKSSSYSYYGYGYHYGNTSKNNPS</sequence>
<dbReference type="Pfam" id="PF13614">
    <property type="entry name" value="AAA_31"/>
    <property type="match status" value="1"/>
</dbReference>
<feature type="transmembrane region" description="Helical" evidence="10">
    <location>
        <begin position="33"/>
        <end position="51"/>
    </location>
</feature>
<evidence type="ECO:0000256" key="8">
    <source>
        <dbReference type="ARBA" id="ARBA00051245"/>
    </source>
</evidence>
<evidence type="ECO:0000256" key="6">
    <source>
        <dbReference type="ARBA" id="ARBA00022840"/>
    </source>
</evidence>
<keyword evidence="3 12" id="KW-0808">Transferase</keyword>
<dbReference type="Proteomes" id="UP001202031">
    <property type="component" value="Unassembled WGS sequence"/>
</dbReference>
<evidence type="ECO:0000256" key="7">
    <source>
        <dbReference type="ARBA" id="ARBA00023137"/>
    </source>
</evidence>